<dbReference type="PIRSF" id="PIRSF000303">
    <property type="entry name" value="Glutathion_perox"/>
    <property type="match status" value="1"/>
</dbReference>
<reference evidence="8" key="1">
    <citation type="submission" date="2020-04" db="EMBL/GenBank/DDBJ databases">
        <authorList>
            <person name="Alioto T."/>
            <person name="Alioto T."/>
            <person name="Gomez Garrido J."/>
        </authorList>
    </citation>
    <scope>NUCLEOTIDE SEQUENCE</scope>
    <source>
        <strain evidence="8">A484AB</strain>
    </source>
</reference>
<evidence type="ECO:0000313" key="9">
    <source>
        <dbReference type="Proteomes" id="UP001152795"/>
    </source>
</evidence>
<dbReference type="GO" id="GO:0004602">
    <property type="term" value="F:glutathione peroxidase activity"/>
    <property type="evidence" value="ECO:0007669"/>
    <property type="project" value="TreeGrafter"/>
</dbReference>
<evidence type="ECO:0000256" key="5">
    <source>
        <dbReference type="ARBA" id="ARBA00022729"/>
    </source>
</evidence>
<keyword evidence="5" id="KW-0732">Signal</keyword>
<evidence type="ECO:0000256" key="6">
    <source>
        <dbReference type="ARBA" id="ARBA00023002"/>
    </source>
</evidence>
<dbReference type="PANTHER" id="PTHR11592">
    <property type="entry name" value="GLUTATHIONE PEROXIDASE"/>
    <property type="match status" value="1"/>
</dbReference>
<dbReference type="Pfam" id="PF00255">
    <property type="entry name" value="GSHPx"/>
    <property type="match status" value="1"/>
</dbReference>
<keyword evidence="4 7" id="KW-0575">Peroxidase</keyword>
<keyword evidence="9" id="KW-1185">Reference proteome</keyword>
<accession>A0A6S7G3M5</accession>
<protein>
    <recommendedName>
        <fullName evidence="7">Glutathione peroxidase</fullName>
    </recommendedName>
</protein>
<dbReference type="PANTHER" id="PTHR11592:SF88">
    <property type="entry name" value="GLUTATHIONE PEROXIDASE-RELATED"/>
    <property type="match status" value="1"/>
</dbReference>
<comment type="similarity">
    <text evidence="2 7">Belongs to the glutathione peroxidase family.</text>
</comment>
<dbReference type="EMBL" id="CACRXK020001202">
    <property type="protein sequence ID" value="CAB3987604.1"/>
    <property type="molecule type" value="Genomic_DNA"/>
</dbReference>
<dbReference type="PRINTS" id="PR01011">
    <property type="entry name" value="GLUTPROXDASE"/>
</dbReference>
<dbReference type="AlphaFoldDB" id="A0A6S7G3M5"/>
<name>A0A6S7G3M5_PARCT</name>
<feature type="non-terminal residue" evidence="8">
    <location>
        <position position="1"/>
    </location>
</feature>
<dbReference type="PROSITE" id="PS00763">
    <property type="entry name" value="GLUTATHIONE_PEROXID_2"/>
    <property type="match status" value="1"/>
</dbReference>
<dbReference type="Proteomes" id="UP001152795">
    <property type="component" value="Unassembled WGS sequence"/>
</dbReference>
<keyword evidence="3" id="KW-0964">Secreted</keyword>
<evidence type="ECO:0000256" key="4">
    <source>
        <dbReference type="ARBA" id="ARBA00022559"/>
    </source>
</evidence>
<dbReference type="SUPFAM" id="SSF52833">
    <property type="entry name" value="Thioredoxin-like"/>
    <property type="match status" value="1"/>
</dbReference>
<dbReference type="GO" id="GO:0006979">
    <property type="term" value="P:response to oxidative stress"/>
    <property type="evidence" value="ECO:0007669"/>
    <property type="project" value="InterPro"/>
</dbReference>
<keyword evidence="6 7" id="KW-0560">Oxidoreductase</keyword>
<proteinExistence type="inferred from homology"/>
<evidence type="ECO:0000256" key="7">
    <source>
        <dbReference type="RuleBase" id="RU000499"/>
    </source>
</evidence>
<dbReference type="InterPro" id="IPR029760">
    <property type="entry name" value="GPX_CS"/>
</dbReference>
<dbReference type="InterPro" id="IPR036249">
    <property type="entry name" value="Thioredoxin-like_sf"/>
</dbReference>
<evidence type="ECO:0000313" key="8">
    <source>
        <dbReference type="EMBL" id="CAB3987604.1"/>
    </source>
</evidence>
<gene>
    <name evidence="8" type="ORF">PACLA_8A085450</name>
</gene>
<evidence type="ECO:0000256" key="3">
    <source>
        <dbReference type="ARBA" id="ARBA00022525"/>
    </source>
</evidence>
<comment type="caution">
    <text evidence="8">The sequence shown here is derived from an EMBL/GenBank/DDBJ whole genome shotgun (WGS) entry which is preliminary data.</text>
</comment>
<evidence type="ECO:0000256" key="2">
    <source>
        <dbReference type="ARBA" id="ARBA00006926"/>
    </source>
</evidence>
<comment type="subcellular location">
    <subcellularLocation>
        <location evidence="1">Secreted</location>
    </subcellularLocation>
</comment>
<evidence type="ECO:0000256" key="1">
    <source>
        <dbReference type="ARBA" id="ARBA00004613"/>
    </source>
</evidence>
<organism evidence="8 9">
    <name type="scientific">Paramuricea clavata</name>
    <name type="common">Red gorgonian</name>
    <name type="synonym">Violescent sea-whip</name>
    <dbReference type="NCBI Taxonomy" id="317549"/>
    <lineage>
        <taxon>Eukaryota</taxon>
        <taxon>Metazoa</taxon>
        <taxon>Cnidaria</taxon>
        <taxon>Anthozoa</taxon>
        <taxon>Octocorallia</taxon>
        <taxon>Malacalcyonacea</taxon>
        <taxon>Plexauridae</taxon>
        <taxon>Paramuricea</taxon>
    </lineage>
</organism>
<sequence length="150" mass="17327">TTVRDFTQMNVLVEKYQSKGLHILGFPCNQFGHQENCKNEEILDILKHVRPGDSFEPKIEMFSKVNVNGKDVHPVFQFLKSNLPMPSDEDPDGLFMANPTGIQWKPLLRSDIRWNFEKFLVDKNGIPYRRYGKTFPTIDLATDIEALISQ</sequence>
<dbReference type="InterPro" id="IPR000889">
    <property type="entry name" value="Glutathione_peroxidase"/>
</dbReference>
<dbReference type="PROSITE" id="PS51355">
    <property type="entry name" value="GLUTATHIONE_PEROXID_3"/>
    <property type="match status" value="1"/>
</dbReference>
<dbReference type="OrthoDB" id="446890at2759"/>
<dbReference type="GO" id="GO:0005576">
    <property type="term" value="C:extracellular region"/>
    <property type="evidence" value="ECO:0007669"/>
    <property type="project" value="UniProtKB-SubCell"/>
</dbReference>
<dbReference type="Gene3D" id="3.40.30.10">
    <property type="entry name" value="Glutaredoxin"/>
    <property type="match status" value="1"/>
</dbReference>